<proteinExistence type="predicted"/>
<gene>
    <name evidence="1" type="ORF">TQ35_0003455</name>
</gene>
<name>A0ACC6TN03_9CREN</name>
<evidence type="ECO:0000313" key="2">
    <source>
        <dbReference type="Proteomes" id="UP000053480"/>
    </source>
</evidence>
<dbReference type="Proteomes" id="UP000053480">
    <property type="component" value="Unassembled WGS sequence"/>
</dbReference>
<comment type="caution">
    <text evidence="1">The sequence shown here is derived from an EMBL/GenBank/DDBJ whole genome shotgun (WGS) entry which is preliminary data.</text>
</comment>
<sequence length="290" mass="33126">MKVILGIPDTRVPVWELGTPLMVNQLSWDRVPWPNETWVDSGGYQIMLRGVKVDLNAVLEKYKLLDAKYYMSLDVPPPTPCSKPSEVNFKHFEYLYSSLEKKIIPVIHAYDVESLREAVDFYSQYTDTVAFGGIVPPSLNGGGGKKLAIVTYKLLRREWKGKVHVLGAGSPFMRKLFYDADSVDTSTYRIKAIHGMVLIPGLGERYVGDRKIVWKAKRATHEEVETLLSFLEKTRFPFTPKLDHWKGRALINAWVLLYSEYEVDNPLIAYSKGLKDPEEEVNELCLRKAL</sequence>
<dbReference type="EMBL" id="JZWS03000003">
    <property type="protein sequence ID" value="MEW9491244.1"/>
    <property type="molecule type" value="Genomic_DNA"/>
</dbReference>
<accession>A0ACC6TN03</accession>
<protein>
    <submittedName>
        <fullName evidence="1">Uncharacterized protein</fullName>
    </submittedName>
</protein>
<organism evidence="1 2">
    <name type="scientific">Candidatus Aramenus sulfurataquae</name>
    <dbReference type="NCBI Taxonomy" id="1326980"/>
    <lineage>
        <taxon>Archaea</taxon>
        <taxon>Thermoproteota</taxon>
        <taxon>Thermoprotei</taxon>
        <taxon>Sulfolobales</taxon>
        <taxon>Sulfolobaceae</taxon>
        <taxon>Candidatus Aramenus</taxon>
    </lineage>
</organism>
<evidence type="ECO:0000313" key="1">
    <source>
        <dbReference type="EMBL" id="MEW9491244.1"/>
    </source>
</evidence>
<reference evidence="1" key="1">
    <citation type="submission" date="2024-07" db="EMBL/GenBank/DDBJ databases">
        <title>Metagenome and Metagenome-Assembled Genomes of Archaea from a hot spring from the geothermal field of Los Azufres, Mexico.</title>
        <authorList>
            <person name="Marin-Paredes R."/>
            <person name="Martinez-Romero E."/>
            <person name="Servin-Garciduenas L.E."/>
        </authorList>
    </citation>
    <scope>NUCLEOTIDE SEQUENCE</scope>
    <source>
        <strain evidence="1">AZ1-454</strain>
    </source>
</reference>